<protein>
    <submittedName>
        <fullName evidence="3">Glutathione S-transferase</fullName>
    </submittedName>
</protein>
<dbReference type="Gene3D" id="1.20.1050.10">
    <property type="match status" value="1"/>
</dbReference>
<dbReference type="InterPro" id="IPR004046">
    <property type="entry name" value="GST_C"/>
</dbReference>
<dbReference type="PANTHER" id="PTHR11571:SF263">
    <property type="entry name" value="GLUTATHIONE S-TRANSFERASE"/>
    <property type="match status" value="1"/>
</dbReference>
<dbReference type="EMBL" id="SUMF01000006">
    <property type="protein sequence ID" value="TJZ74294.1"/>
    <property type="molecule type" value="Genomic_DNA"/>
</dbReference>
<dbReference type="InterPro" id="IPR050213">
    <property type="entry name" value="GST_superfamily"/>
</dbReference>
<proteinExistence type="predicted"/>
<keyword evidence="3" id="KW-0808">Transferase</keyword>
<feature type="domain" description="GST N-terminal" evidence="1">
    <location>
        <begin position="1"/>
        <end position="89"/>
    </location>
</feature>
<evidence type="ECO:0000259" key="2">
    <source>
        <dbReference type="PROSITE" id="PS50405"/>
    </source>
</evidence>
<dbReference type="AlphaFoldDB" id="A0A4U0QEK9"/>
<dbReference type="SUPFAM" id="SSF52833">
    <property type="entry name" value="Thioredoxin-like"/>
    <property type="match status" value="1"/>
</dbReference>
<evidence type="ECO:0000313" key="4">
    <source>
        <dbReference type="Proteomes" id="UP000310016"/>
    </source>
</evidence>
<dbReference type="CDD" id="cd03192">
    <property type="entry name" value="GST_C_Sigma_like"/>
    <property type="match status" value="1"/>
</dbReference>
<evidence type="ECO:0000313" key="3">
    <source>
        <dbReference type="EMBL" id="TJZ74294.1"/>
    </source>
</evidence>
<dbReference type="InterPro" id="IPR036282">
    <property type="entry name" value="Glutathione-S-Trfase_C_sf"/>
</dbReference>
<dbReference type="GO" id="GO:0006749">
    <property type="term" value="P:glutathione metabolic process"/>
    <property type="evidence" value="ECO:0007669"/>
    <property type="project" value="TreeGrafter"/>
</dbReference>
<comment type="caution">
    <text evidence="3">The sequence shown here is derived from an EMBL/GenBank/DDBJ whole genome shotgun (WGS) entry which is preliminary data.</text>
</comment>
<name>A0A4U0QEK9_9NEIS</name>
<organism evidence="3 4">
    <name type="scientific">Chitiniphilus eburneus</name>
    <dbReference type="NCBI Taxonomy" id="2571148"/>
    <lineage>
        <taxon>Bacteria</taxon>
        <taxon>Pseudomonadati</taxon>
        <taxon>Pseudomonadota</taxon>
        <taxon>Betaproteobacteria</taxon>
        <taxon>Neisseriales</taxon>
        <taxon>Chitinibacteraceae</taxon>
        <taxon>Chitiniphilus</taxon>
    </lineage>
</organism>
<dbReference type="PROSITE" id="PS50404">
    <property type="entry name" value="GST_NTER"/>
    <property type="match status" value="1"/>
</dbReference>
<feature type="domain" description="GST C-terminal" evidence="2">
    <location>
        <begin position="98"/>
        <end position="227"/>
    </location>
</feature>
<dbReference type="PROSITE" id="PS50405">
    <property type="entry name" value="GST_CTER"/>
    <property type="match status" value="1"/>
</dbReference>
<keyword evidence="4" id="KW-1185">Reference proteome</keyword>
<dbReference type="Proteomes" id="UP000310016">
    <property type="component" value="Unassembled WGS sequence"/>
</dbReference>
<dbReference type="OrthoDB" id="6043394at2"/>
<evidence type="ECO:0000259" key="1">
    <source>
        <dbReference type="PROSITE" id="PS50404"/>
    </source>
</evidence>
<dbReference type="InterPro" id="IPR036249">
    <property type="entry name" value="Thioredoxin-like_sf"/>
</dbReference>
<dbReference type="SUPFAM" id="SSF47616">
    <property type="entry name" value="GST C-terminal domain-like"/>
    <property type="match status" value="1"/>
</dbReference>
<dbReference type="Gene3D" id="3.40.30.10">
    <property type="entry name" value="Glutaredoxin"/>
    <property type="match status" value="1"/>
</dbReference>
<dbReference type="InterPro" id="IPR010987">
    <property type="entry name" value="Glutathione-S-Trfase_C-like"/>
</dbReference>
<dbReference type="InterPro" id="IPR004045">
    <property type="entry name" value="Glutathione_S-Trfase_N"/>
</dbReference>
<accession>A0A4U0QEK9</accession>
<dbReference type="GO" id="GO:0004364">
    <property type="term" value="F:glutathione transferase activity"/>
    <property type="evidence" value="ECO:0007669"/>
    <property type="project" value="TreeGrafter"/>
</dbReference>
<reference evidence="3 4" key="1">
    <citation type="submission" date="2019-04" db="EMBL/GenBank/DDBJ databases">
        <title>Chitiniphilus eburnea sp. nov., a novel chitinolytic bacterium isolated from aquaculture sludge.</title>
        <authorList>
            <person name="Sheng M."/>
        </authorList>
    </citation>
    <scope>NUCLEOTIDE SEQUENCE [LARGE SCALE GENOMIC DNA]</scope>
    <source>
        <strain evidence="3 4">HX-2-15</strain>
    </source>
</reference>
<sequence>MAYQLYYWPTIPGRGEFVRLALEYAGADYVDVAREPDGAGFGMQAMNELLEGEDAHAPFAVPCLRDGDVTVGQTAAILMYLGPRLGLVASDEAIRLWTHQLQLTIADAVVEAHDTHHPISSNLYYEDQRTEAMQRAADFRATRMPLFLNWFERVLVRNPAGGHWLAGSDISYADLSLFQFVSGLRYAFPRRAAQVLADTPRVNALCASIATHPRLAAYLASARRLPFSEEGIFRHYPELDEPDS</sequence>
<dbReference type="CDD" id="cd03039">
    <property type="entry name" value="GST_N_Sigma_like"/>
    <property type="match status" value="1"/>
</dbReference>
<gene>
    <name evidence="3" type="ORF">FAZ21_08395</name>
</gene>
<dbReference type="PANTHER" id="PTHR11571">
    <property type="entry name" value="GLUTATHIONE S-TRANSFERASE"/>
    <property type="match status" value="1"/>
</dbReference>
<dbReference type="RefSeq" id="WP_136772870.1">
    <property type="nucleotide sequence ID" value="NZ_CP156074.1"/>
</dbReference>
<dbReference type="Pfam" id="PF14497">
    <property type="entry name" value="GST_C_3"/>
    <property type="match status" value="1"/>
</dbReference>